<gene>
    <name evidence="1" type="ORF">SAMN02745174_02297</name>
</gene>
<evidence type="ECO:0000313" key="1">
    <source>
        <dbReference type="EMBL" id="SKA02226.1"/>
    </source>
</evidence>
<name>A0A1T4QF07_9FUSO</name>
<proteinExistence type="predicted"/>
<dbReference type="EMBL" id="FUWX01000022">
    <property type="protein sequence ID" value="SKA02226.1"/>
    <property type="molecule type" value="Genomic_DNA"/>
</dbReference>
<reference evidence="1 2" key="1">
    <citation type="submission" date="2017-02" db="EMBL/GenBank/DDBJ databases">
        <authorList>
            <person name="Peterson S.W."/>
        </authorList>
    </citation>
    <scope>NUCLEOTIDE SEQUENCE [LARGE SCALE GENOMIC DNA]</scope>
    <source>
        <strain evidence="1 2">ATCC 700028</strain>
    </source>
</reference>
<dbReference type="AlphaFoldDB" id="A0A1T4QF07"/>
<keyword evidence="2" id="KW-1185">Reference proteome</keyword>
<sequence length="192" mass="23051">MFIREKKVYKEMEEIVINHNCNFKSLVPREFYLNYSLDEQKQLNQLEEKVFYHIGKIGEHKILLLETLAIAKDILKHDGTFGKWCQYVGFKNREAVSIELKRLQIKKITNLSFEDIIKIPIRNVKFLTKKDNNFCENEIKTLLLEKNLKTFLIKSDYEQLNFLEKKICELEKKIIFYKKQKNNLIDKITKTL</sequence>
<dbReference type="RefSeq" id="WP_078694734.1">
    <property type="nucleotide sequence ID" value="NZ_FUWX01000022.1"/>
</dbReference>
<dbReference type="Proteomes" id="UP000191153">
    <property type="component" value="Unassembled WGS sequence"/>
</dbReference>
<dbReference type="STRING" id="180163.SAMN02745174_02297"/>
<organism evidence="1 2">
    <name type="scientific">Cetobacterium ceti</name>
    <dbReference type="NCBI Taxonomy" id="180163"/>
    <lineage>
        <taxon>Bacteria</taxon>
        <taxon>Fusobacteriati</taxon>
        <taxon>Fusobacteriota</taxon>
        <taxon>Fusobacteriia</taxon>
        <taxon>Fusobacteriales</taxon>
        <taxon>Fusobacteriaceae</taxon>
        <taxon>Cetobacterium</taxon>
    </lineage>
</organism>
<evidence type="ECO:0000313" key="2">
    <source>
        <dbReference type="Proteomes" id="UP000191153"/>
    </source>
</evidence>
<protein>
    <submittedName>
        <fullName evidence="1">Uncharacterized protein</fullName>
    </submittedName>
</protein>
<accession>A0A1T4QF07</accession>